<feature type="transmembrane region" description="Helical" evidence="1">
    <location>
        <begin position="105"/>
        <end position="125"/>
    </location>
</feature>
<comment type="caution">
    <text evidence="2">The sequence shown here is derived from an EMBL/GenBank/DDBJ whole genome shotgun (WGS) entry which is preliminary data.</text>
</comment>
<feature type="transmembrane region" description="Helical" evidence="1">
    <location>
        <begin position="146"/>
        <end position="165"/>
    </location>
</feature>
<dbReference type="Proteomes" id="UP001470230">
    <property type="component" value="Unassembled WGS sequence"/>
</dbReference>
<keyword evidence="1" id="KW-1133">Transmembrane helix</keyword>
<feature type="transmembrane region" description="Helical" evidence="1">
    <location>
        <begin position="67"/>
        <end position="85"/>
    </location>
</feature>
<organism evidence="2 3">
    <name type="scientific">Tritrichomonas musculus</name>
    <dbReference type="NCBI Taxonomy" id="1915356"/>
    <lineage>
        <taxon>Eukaryota</taxon>
        <taxon>Metamonada</taxon>
        <taxon>Parabasalia</taxon>
        <taxon>Tritrichomonadida</taxon>
        <taxon>Tritrichomonadidae</taxon>
        <taxon>Tritrichomonas</taxon>
    </lineage>
</organism>
<feature type="transmembrane region" description="Helical" evidence="1">
    <location>
        <begin position="177"/>
        <end position="198"/>
    </location>
</feature>
<feature type="transmembrane region" description="Helical" evidence="1">
    <location>
        <begin position="40"/>
        <end position="60"/>
    </location>
</feature>
<dbReference type="EMBL" id="JAPFFF010000023">
    <property type="protein sequence ID" value="KAK8852358.1"/>
    <property type="molecule type" value="Genomic_DNA"/>
</dbReference>
<reference evidence="2 3" key="1">
    <citation type="submission" date="2024-04" db="EMBL/GenBank/DDBJ databases">
        <title>Tritrichomonas musculus Genome.</title>
        <authorList>
            <person name="Alves-Ferreira E."/>
            <person name="Grigg M."/>
            <person name="Lorenzi H."/>
            <person name="Galac M."/>
        </authorList>
    </citation>
    <scope>NUCLEOTIDE SEQUENCE [LARGE SCALE GENOMIC DNA]</scope>
    <source>
        <strain evidence="2 3">EAF2021</strain>
    </source>
</reference>
<name>A0ABR2HTQ5_9EUKA</name>
<keyword evidence="3" id="KW-1185">Reference proteome</keyword>
<gene>
    <name evidence="2" type="ORF">M9Y10_017332</name>
</gene>
<feature type="transmembrane region" description="Helical" evidence="1">
    <location>
        <begin position="12"/>
        <end position="34"/>
    </location>
</feature>
<evidence type="ECO:0000256" key="1">
    <source>
        <dbReference type="SAM" id="Phobius"/>
    </source>
</evidence>
<keyword evidence="1" id="KW-0472">Membrane</keyword>
<evidence type="ECO:0000313" key="2">
    <source>
        <dbReference type="EMBL" id="KAK8852358.1"/>
    </source>
</evidence>
<keyword evidence="1" id="KW-0812">Transmembrane</keyword>
<proteinExistence type="predicted"/>
<accession>A0ABR2HTQ5</accession>
<protein>
    <submittedName>
        <fullName evidence="2">Uncharacterized protein</fullName>
    </submittedName>
</protein>
<sequence length="223" mass="24701">MMALDWPPILRAAIILALFEGFLTAITSACLLGVSTNDLLSIIVCIIFILFAILYGFIAYKSKDDKFIRVCSIVNVILMPIAGIACILVDENFVTESKPVIKTPLYMIISVGLLINLSIDIILIINSCKFKNIKDRLFTNNNQVTYFVLINIFIGFALGLTFGLLKVEVSQVPTKKMLIVTFAFLFVGIVTGAIFGFFNEKETQKCIALDPSMTMSAGDYDRI</sequence>
<evidence type="ECO:0000313" key="3">
    <source>
        <dbReference type="Proteomes" id="UP001470230"/>
    </source>
</evidence>